<dbReference type="InterPro" id="IPR013024">
    <property type="entry name" value="GGCT-like"/>
</dbReference>
<feature type="active site" description="Proton acceptor" evidence="2">
    <location>
        <position position="93"/>
    </location>
</feature>
<dbReference type="EMBL" id="SJPI01000001">
    <property type="protein sequence ID" value="TWT54991.1"/>
    <property type="molecule type" value="Genomic_DNA"/>
</dbReference>
<gene>
    <name evidence="5" type="ORF">Pla22_26450</name>
</gene>
<evidence type="ECO:0000259" key="4">
    <source>
        <dbReference type="Pfam" id="PF06094"/>
    </source>
</evidence>
<proteinExistence type="predicted"/>
<dbReference type="Gene3D" id="3.10.490.10">
    <property type="entry name" value="Gamma-glutamyl cyclotransferase-like"/>
    <property type="match status" value="1"/>
</dbReference>
<accession>A0A5C5WY34</accession>
<reference evidence="5 6" key="1">
    <citation type="submission" date="2019-02" db="EMBL/GenBank/DDBJ databases">
        <title>Deep-cultivation of Planctomycetes and their phenomic and genomic characterization uncovers novel biology.</title>
        <authorList>
            <person name="Wiegand S."/>
            <person name="Jogler M."/>
            <person name="Boedeker C."/>
            <person name="Pinto D."/>
            <person name="Vollmers J."/>
            <person name="Rivas-Marin E."/>
            <person name="Kohn T."/>
            <person name="Peeters S.H."/>
            <person name="Heuer A."/>
            <person name="Rast P."/>
            <person name="Oberbeckmann S."/>
            <person name="Bunk B."/>
            <person name="Jeske O."/>
            <person name="Meyerdierks A."/>
            <person name="Storesund J.E."/>
            <person name="Kallscheuer N."/>
            <person name="Luecker S."/>
            <person name="Lage O.M."/>
            <person name="Pohl T."/>
            <person name="Merkel B.J."/>
            <person name="Hornburger P."/>
            <person name="Mueller R.-W."/>
            <person name="Bruemmer F."/>
            <person name="Labrenz M."/>
            <person name="Spormann A.M."/>
            <person name="Op Den Camp H."/>
            <person name="Overmann J."/>
            <person name="Amann R."/>
            <person name="Jetten M.S.M."/>
            <person name="Mascher T."/>
            <person name="Medema M.H."/>
            <person name="Devos D.P."/>
            <person name="Kaster A.-K."/>
            <person name="Ovreas L."/>
            <person name="Rohde M."/>
            <person name="Galperin M.Y."/>
            <person name="Jogler C."/>
        </authorList>
    </citation>
    <scope>NUCLEOTIDE SEQUENCE [LARGE SCALE GENOMIC DNA]</scope>
    <source>
        <strain evidence="5 6">Pla22</strain>
    </source>
</reference>
<dbReference type="GO" id="GO:0003839">
    <property type="term" value="F:gamma-glutamylcyclotransferase activity"/>
    <property type="evidence" value="ECO:0007669"/>
    <property type="project" value="InterPro"/>
</dbReference>
<dbReference type="AlphaFoldDB" id="A0A5C5WY34"/>
<name>A0A5C5WY34_9BACT</name>
<sequence length="162" mass="18353">MNDLLPKDLYFAYGSNLNVPEFRSWCQRNGFLNAFIEPIVVARLSGYALSFSHYSRARNGGALNVVPSENEYVDGVVFQVPGPEGWAALDAKEGFPKRYQKESLSLKTDDGKDLLAWVYVVKEPKCDHYPPHSDYVRVVQDGCRTFKMCEKRLLKAARLTSP</sequence>
<evidence type="ECO:0000256" key="2">
    <source>
        <dbReference type="PIRSR" id="PIRSR617939-1"/>
    </source>
</evidence>
<keyword evidence="6" id="KW-1185">Reference proteome</keyword>
<dbReference type="PANTHER" id="PTHR12935">
    <property type="entry name" value="GAMMA-GLUTAMYLCYCLOTRANSFERASE"/>
    <property type="match status" value="1"/>
</dbReference>
<protein>
    <submittedName>
        <fullName evidence="5">AIG2-like family protein</fullName>
    </submittedName>
</protein>
<dbReference type="Pfam" id="PF06094">
    <property type="entry name" value="GGACT"/>
    <property type="match status" value="1"/>
</dbReference>
<evidence type="ECO:0000313" key="5">
    <source>
        <dbReference type="EMBL" id="TWT54991.1"/>
    </source>
</evidence>
<feature type="domain" description="Gamma-glutamylcyclotransferase AIG2-like" evidence="4">
    <location>
        <begin position="10"/>
        <end position="135"/>
    </location>
</feature>
<keyword evidence="1" id="KW-0456">Lyase</keyword>
<organism evidence="5 6">
    <name type="scientific">Rubripirellula amarantea</name>
    <dbReference type="NCBI Taxonomy" id="2527999"/>
    <lineage>
        <taxon>Bacteria</taxon>
        <taxon>Pseudomonadati</taxon>
        <taxon>Planctomycetota</taxon>
        <taxon>Planctomycetia</taxon>
        <taxon>Pirellulales</taxon>
        <taxon>Pirellulaceae</taxon>
        <taxon>Rubripirellula</taxon>
    </lineage>
</organism>
<dbReference type="SUPFAM" id="SSF110857">
    <property type="entry name" value="Gamma-glutamyl cyclotransferase-like"/>
    <property type="match status" value="1"/>
</dbReference>
<comment type="caution">
    <text evidence="5">The sequence shown here is derived from an EMBL/GenBank/DDBJ whole genome shotgun (WGS) entry which is preliminary data.</text>
</comment>
<dbReference type="RefSeq" id="WP_165440626.1">
    <property type="nucleotide sequence ID" value="NZ_SJPI01000001.1"/>
</dbReference>
<dbReference type="InterPro" id="IPR009288">
    <property type="entry name" value="AIG2-like_dom"/>
</dbReference>
<dbReference type="PANTHER" id="PTHR12935:SF0">
    <property type="entry name" value="GAMMA-GLUTAMYLCYCLOTRANSFERASE"/>
    <property type="match status" value="1"/>
</dbReference>
<feature type="binding site" evidence="3">
    <location>
        <begin position="10"/>
        <end position="15"/>
    </location>
    <ligand>
        <name>substrate</name>
    </ligand>
</feature>
<dbReference type="Proteomes" id="UP000316598">
    <property type="component" value="Unassembled WGS sequence"/>
</dbReference>
<dbReference type="InterPro" id="IPR036568">
    <property type="entry name" value="GGCT-like_sf"/>
</dbReference>
<dbReference type="CDD" id="cd06661">
    <property type="entry name" value="GGCT_like"/>
    <property type="match status" value="1"/>
</dbReference>
<evidence type="ECO:0000256" key="1">
    <source>
        <dbReference type="ARBA" id="ARBA00023239"/>
    </source>
</evidence>
<evidence type="ECO:0000313" key="6">
    <source>
        <dbReference type="Proteomes" id="UP000316598"/>
    </source>
</evidence>
<evidence type="ECO:0000256" key="3">
    <source>
        <dbReference type="PIRSR" id="PIRSR617939-2"/>
    </source>
</evidence>
<dbReference type="InterPro" id="IPR017939">
    <property type="entry name" value="G-Glutamylcylcotransferase"/>
</dbReference>
<feature type="binding site" evidence="3">
    <location>
        <position position="135"/>
    </location>
    <ligand>
        <name>substrate</name>
    </ligand>
</feature>